<evidence type="ECO:0000256" key="1">
    <source>
        <dbReference type="SAM" id="Phobius"/>
    </source>
</evidence>
<reference evidence="2" key="1">
    <citation type="submission" date="2021-01" db="EMBL/GenBank/DDBJ databases">
        <authorList>
            <person name="Corre E."/>
            <person name="Pelletier E."/>
            <person name="Niang G."/>
            <person name="Scheremetjew M."/>
            <person name="Finn R."/>
            <person name="Kale V."/>
            <person name="Holt S."/>
            <person name="Cochrane G."/>
            <person name="Meng A."/>
            <person name="Brown T."/>
            <person name="Cohen L."/>
        </authorList>
    </citation>
    <scope>NUCLEOTIDE SEQUENCE</scope>
    <source>
        <strain evidence="2">NIES-2562</strain>
    </source>
</reference>
<organism evidence="2">
    <name type="scientific">Palpitomonas bilix</name>
    <dbReference type="NCBI Taxonomy" id="652834"/>
    <lineage>
        <taxon>Eukaryota</taxon>
        <taxon>Eukaryota incertae sedis</taxon>
    </lineage>
</organism>
<gene>
    <name evidence="2" type="ORF">PBIL07802_LOCUS33013</name>
</gene>
<sequence>MSKKSDDSTGNILKRLAVYLPSFFALHYVIAIILYASLGIYSNWGWYEFALVPFNHAACLRALPNMNASSGFPLGSGANMTDYPGPYVTHGLSLVVFLTLLLSYVLASLLIFFGVRSVRMSWDYAVTGALLHVVISIAGENFCNETEHLFIMGCSDGCSFATTRC</sequence>
<dbReference type="AlphaFoldDB" id="A0A7S3GLW7"/>
<accession>A0A7S3GLW7</accession>
<name>A0A7S3GLW7_9EUKA</name>
<proteinExistence type="predicted"/>
<keyword evidence="1" id="KW-0472">Membrane</keyword>
<keyword evidence="1" id="KW-0812">Transmembrane</keyword>
<feature type="transmembrane region" description="Helical" evidence="1">
    <location>
        <begin position="16"/>
        <end position="41"/>
    </location>
</feature>
<keyword evidence="1" id="KW-1133">Transmembrane helix</keyword>
<evidence type="ECO:0000313" key="2">
    <source>
        <dbReference type="EMBL" id="CAE0270658.1"/>
    </source>
</evidence>
<protein>
    <submittedName>
        <fullName evidence="2">Uncharacterized protein</fullName>
    </submittedName>
</protein>
<feature type="transmembrane region" description="Helical" evidence="1">
    <location>
        <begin position="92"/>
        <end position="115"/>
    </location>
</feature>
<dbReference type="EMBL" id="HBIB01049984">
    <property type="protein sequence ID" value="CAE0270658.1"/>
    <property type="molecule type" value="Transcribed_RNA"/>
</dbReference>